<gene>
    <name evidence="8" type="ORF">DQ384_15020</name>
</gene>
<feature type="transmembrane region" description="Helical" evidence="6">
    <location>
        <begin position="193"/>
        <end position="214"/>
    </location>
</feature>
<dbReference type="InterPro" id="IPR010432">
    <property type="entry name" value="RDD"/>
</dbReference>
<feature type="domain" description="RDD" evidence="7">
    <location>
        <begin position="185"/>
        <end position="330"/>
    </location>
</feature>
<dbReference type="PANTHER" id="PTHR36115">
    <property type="entry name" value="PROLINE-RICH ANTIGEN HOMOLOG-RELATED"/>
    <property type="match status" value="1"/>
</dbReference>
<comment type="subcellular location">
    <subcellularLocation>
        <location evidence="1">Cell membrane</location>
        <topology evidence="1">Multi-pass membrane protein</topology>
    </subcellularLocation>
</comment>
<reference evidence="8 9" key="1">
    <citation type="submission" date="2018-06" db="EMBL/GenBank/DDBJ databases">
        <title>Sphaerisporangium craniellae sp. nov., isolated from a marine sponge in the South China Sea.</title>
        <authorList>
            <person name="Li L."/>
        </authorList>
    </citation>
    <scope>NUCLEOTIDE SEQUENCE [LARGE SCALE GENOMIC DNA]</scope>
    <source>
        <strain evidence="8 9">CCTCC AA 208026</strain>
    </source>
</reference>
<dbReference type="InterPro" id="IPR051791">
    <property type="entry name" value="Pra-immunoreactive"/>
</dbReference>
<keyword evidence="2" id="KW-1003">Cell membrane</keyword>
<keyword evidence="3 6" id="KW-0812">Transmembrane</keyword>
<keyword evidence="9" id="KW-1185">Reference proteome</keyword>
<comment type="caution">
    <text evidence="8">The sequence shown here is derived from an EMBL/GenBank/DDBJ whole genome shotgun (WGS) entry which is preliminary data.</text>
</comment>
<evidence type="ECO:0000313" key="9">
    <source>
        <dbReference type="Proteomes" id="UP000253094"/>
    </source>
</evidence>
<feature type="transmembrane region" description="Helical" evidence="6">
    <location>
        <begin position="145"/>
        <end position="165"/>
    </location>
</feature>
<dbReference type="AlphaFoldDB" id="A0A367FJN3"/>
<evidence type="ECO:0000256" key="3">
    <source>
        <dbReference type="ARBA" id="ARBA00022692"/>
    </source>
</evidence>
<dbReference type="EMBL" id="QOIL01000007">
    <property type="protein sequence ID" value="RCG30603.1"/>
    <property type="molecule type" value="Genomic_DNA"/>
</dbReference>
<dbReference type="Pfam" id="PF06271">
    <property type="entry name" value="RDD"/>
    <property type="match status" value="1"/>
</dbReference>
<name>A0A367FJN3_9ACTN</name>
<dbReference type="GO" id="GO:0005886">
    <property type="term" value="C:plasma membrane"/>
    <property type="evidence" value="ECO:0007669"/>
    <property type="project" value="UniProtKB-SubCell"/>
</dbReference>
<keyword evidence="4 6" id="KW-1133">Transmembrane helix</keyword>
<accession>A0A367FJN3</accession>
<dbReference type="PANTHER" id="PTHR36115:SF6">
    <property type="entry name" value="PROLINE-RICH ANTIGEN HOMOLOG"/>
    <property type="match status" value="1"/>
</dbReference>
<evidence type="ECO:0000313" key="8">
    <source>
        <dbReference type="EMBL" id="RCG30603.1"/>
    </source>
</evidence>
<evidence type="ECO:0000256" key="5">
    <source>
        <dbReference type="ARBA" id="ARBA00023136"/>
    </source>
</evidence>
<evidence type="ECO:0000259" key="7">
    <source>
        <dbReference type="Pfam" id="PF06271"/>
    </source>
</evidence>
<organism evidence="8 9">
    <name type="scientific">Sphaerisporangium album</name>
    <dbReference type="NCBI Taxonomy" id="509200"/>
    <lineage>
        <taxon>Bacteria</taxon>
        <taxon>Bacillati</taxon>
        <taxon>Actinomycetota</taxon>
        <taxon>Actinomycetes</taxon>
        <taxon>Streptosporangiales</taxon>
        <taxon>Streptosporangiaceae</taxon>
        <taxon>Sphaerisporangium</taxon>
    </lineage>
</organism>
<feature type="transmembrane region" description="Helical" evidence="6">
    <location>
        <begin position="292"/>
        <end position="318"/>
    </location>
</feature>
<dbReference type="Proteomes" id="UP000253094">
    <property type="component" value="Unassembled WGS sequence"/>
</dbReference>
<feature type="transmembrane region" description="Helical" evidence="6">
    <location>
        <begin position="107"/>
        <end position="125"/>
    </location>
</feature>
<sequence>MLQFSRLSRSALAAWVAAAAVAAFPTWELWRERLQPEEFARAYEGDIYGLVCLYNGGTTLSPLAPLRRDLEEVMEITEGWAVPAMVVLLGLLACLGPRDPGVTGRRVAGLLVLSAVIEPLASLHSDRKGCDETLLFSVDWFKGVAGGWGITQLCLLVAAALVFAAPRAMRSVTTDEPEESQADTVWRQAAAALVDYLIVVAALSAVVGVAWPLIDTYFRVQMGAGLLERADAYVFRGRARPAELAVLAGVFLYFWVQHALWGRTLGKRLLGIRVIAAHTGGRPGAGRAALRALVFPLLAFVPDVGLWCLLADGLWMLFDPEGRVLHDRWLGASVVRDQVRDAQPQT</sequence>
<feature type="transmembrane region" description="Helical" evidence="6">
    <location>
        <begin position="244"/>
        <end position="261"/>
    </location>
</feature>
<feature type="transmembrane region" description="Helical" evidence="6">
    <location>
        <begin position="79"/>
        <end position="95"/>
    </location>
</feature>
<evidence type="ECO:0000256" key="2">
    <source>
        <dbReference type="ARBA" id="ARBA00022475"/>
    </source>
</evidence>
<protein>
    <submittedName>
        <fullName evidence="8">RDD family protein</fullName>
    </submittedName>
</protein>
<keyword evidence="5 6" id="KW-0472">Membrane</keyword>
<evidence type="ECO:0000256" key="6">
    <source>
        <dbReference type="SAM" id="Phobius"/>
    </source>
</evidence>
<evidence type="ECO:0000256" key="4">
    <source>
        <dbReference type="ARBA" id="ARBA00022989"/>
    </source>
</evidence>
<proteinExistence type="predicted"/>
<evidence type="ECO:0000256" key="1">
    <source>
        <dbReference type="ARBA" id="ARBA00004651"/>
    </source>
</evidence>